<dbReference type="AlphaFoldDB" id="A0A2P2P3R2"/>
<accession>A0A2P2P3R2</accession>
<name>A0A2P2P3R2_RHIMU</name>
<protein>
    <submittedName>
        <fullName evidence="1">3-ketoacyl-CoA reductase isoform 1</fullName>
    </submittedName>
</protein>
<reference evidence="1" key="1">
    <citation type="submission" date="2018-02" db="EMBL/GenBank/DDBJ databases">
        <title>Rhizophora mucronata_Transcriptome.</title>
        <authorList>
            <person name="Meera S.P."/>
            <person name="Sreeshan A."/>
            <person name="Augustine A."/>
        </authorList>
    </citation>
    <scope>NUCLEOTIDE SEQUENCE</scope>
    <source>
        <tissue evidence="1">Leaf</tissue>
    </source>
</reference>
<proteinExistence type="predicted"/>
<sequence length="40" mass="4400">MLTIAPFFLFNIPGKTARVILVVPSTLTLIKFFNNSSSNS</sequence>
<evidence type="ECO:0000313" key="1">
    <source>
        <dbReference type="EMBL" id="MBX49360.1"/>
    </source>
</evidence>
<organism evidence="1">
    <name type="scientific">Rhizophora mucronata</name>
    <name type="common">Asiatic mangrove</name>
    <dbReference type="NCBI Taxonomy" id="61149"/>
    <lineage>
        <taxon>Eukaryota</taxon>
        <taxon>Viridiplantae</taxon>
        <taxon>Streptophyta</taxon>
        <taxon>Embryophyta</taxon>
        <taxon>Tracheophyta</taxon>
        <taxon>Spermatophyta</taxon>
        <taxon>Magnoliopsida</taxon>
        <taxon>eudicotyledons</taxon>
        <taxon>Gunneridae</taxon>
        <taxon>Pentapetalae</taxon>
        <taxon>rosids</taxon>
        <taxon>fabids</taxon>
        <taxon>Malpighiales</taxon>
        <taxon>Rhizophoraceae</taxon>
        <taxon>Rhizophora</taxon>
    </lineage>
</organism>
<dbReference type="EMBL" id="GGEC01068876">
    <property type="protein sequence ID" value="MBX49360.1"/>
    <property type="molecule type" value="Transcribed_RNA"/>
</dbReference>